<protein>
    <recommendedName>
        <fullName evidence="3 4">Diaminopimelate epimerase</fullName>
        <shortName evidence="3">DAP epimerase</shortName>
        <ecNumber evidence="3 4">5.1.1.7</ecNumber>
    </recommendedName>
    <alternativeName>
        <fullName evidence="3">PLP-independent amino acid racemase</fullName>
    </alternativeName>
</protein>
<feature type="site" description="Important for dimerization" evidence="3">
    <location>
        <position position="271"/>
    </location>
</feature>
<comment type="subcellular location">
    <subcellularLocation>
        <location evidence="3">Cytoplasm</location>
    </subcellularLocation>
</comment>
<feature type="binding site" evidence="3">
    <location>
        <begin position="211"/>
        <end position="212"/>
    </location>
    <ligand>
        <name>substrate</name>
    </ligand>
</feature>
<keyword evidence="3" id="KW-0457">Lysine biosynthesis</keyword>
<feature type="binding site" evidence="3">
    <location>
        <begin position="221"/>
        <end position="222"/>
    </location>
    <ligand>
        <name>substrate</name>
    </ligand>
</feature>
<gene>
    <name evidence="3 5" type="primary">dapF</name>
    <name evidence="5" type="ORF">RQL38_00655</name>
</gene>
<dbReference type="SUPFAM" id="SSF54506">
    <property type="entry name" value="Diaminopimelate epimerase-like"/>
    <property type="match status" value="2"/>
</dbReference>
<dbReference type="Pfam" id="PF01678">
    <property type="entry name" value="DAP_epimerase"/>
    <property type="match status" value="2"/>
</dbReference>
<evidence type="ECO:0000256" key="4">
    <source>
        <dbReference type="NCBIfam" id="TIGR00652"/>
    </source>
</evidence>
<sequence>MKINFTKMHSLGNDFIIINGIYNKVSLSPRYIIKIANRHTGIGFDQCILLKKSNNKKIDFLCAIYNSNGKEIFQCCNGIRCLYKFIIYNNITKKKRITIATKFTKTITFLNQKKTITTVIKKPKLINIIKSYDYFKKKHLHTLIIKKKIKYQIYTIDIGNPHAVIVNKNINKISIKKLGKQISEHSFFKEETNVEFMQIINSNNIKIRVYERGCGETKSCGSGAIASAVIAKIFFNLNKKINVLFSEGKLSIYWPSIYSPVYITGPANIVYKGIL</sequence>
<comment type="similarity">
    <text evidence="1 3">Belongs to the diaminopimelate epimerase family.</text>
</comment>
<dbReference type="PANTHER" id="PTHR31689">
    <property type="entry name" value="DIAMINOPIMELATE EPIMERASE, CHLOROPLASTIC"/>
    <property type="match status" value="1"/>
</dbReference>
<dbReference type="Gene3D" id="3.10.310.10">
    <property type="entry name" value="Diaminopimelate Epimerase, Chain A, domain 1"/>
    <property type="match status" value="2"/>
</dbReference>
<evidence type="ECO:0000256" key="2">
    <source>
        <dbReference type="ARBA" id="ARBA00023235"/>
    </source>
</evidence>
<name>A0ABZ2GXI3_9GAMM</name>
<comment type="catalytic activity">
    <reaction evidence="3">
        <text>(2S,6S)-2,6-diaminopimelate = meso-2,6-diaminopimelate</text>
        <dbReference type="Rhea" id="RHEA:15393"/>
        <dbReference type="ChEBI" id="CHEBI:57609"/>
        <dbReference type="ChEBI" id="CHEBI:57791"/>
        <dbReference type="EC" id="5.1.1.7"/>
    </reaction>
</comment>
<feature type="binding site" evidence="3">
    <location>
        <position position="160"/>
    </location>
    <ligand>
        <name>substrate</name>
    </ligand>
</feature>
<feature type="active site" description="Proton donor" evidence="3">
    <location>
        <position position="75"/>
    </location>
</feature>
<evidence type="ECO:0000313" key="6">
    <source>
        <dbReference type="Proteomes" id="UP001360424"/>
    </source>
</evidence>
<comment type="caution">
    <text evidence="3">Lacks conserved residue(s) required for the propagation of feature annotation.</text>
</comment>
<organism evidence="5 6">
    <name type="scientific">Candidatus Legionella polyplacis</name>
    <dbReference type="NCBI Taxonomy" id="2005262"/>
    <lineage>
        <taxon>Bacteria</taxon>
        <taxon>Pseudomonadati</taxon>
        <taxon>Pseudomonadota</taxon>
        <taxon>Gammaproteobacteria</taxon>
        <taxon>Legionellales</taxon>
        <taxon>Legionellaceae</taxon>
        <taxon>Legionella</taxon>
    </lineage>
</organism>
<dbReference type="NCBIfam" id="TIGR00652">
    <property type="entry name" value="DapF"/>
    <property type="match status" value="1"/>
</dbReference>
<feature type="binding site" evidence="3">
    <location>
        <position position="66"/>
    </location>
    <ligand>
        <name>substrate</name>
    </ligand>
</feature>
<dbReference type="EMBL" id="CP135136">
    <property type="protein sequence ID" value="WWR12138.1"/>
    <property type="molecule type" value="Genomic_DNA"/>
</dbReference>
<comment type="subunit">
    <text evidence="3">Homodimer.</text>
</comment>
<dbReference type="InterPro" id="IPR001653">
    <property type="entry name" value="DAP_epimerase_DapF"/>
</dbReference>
<feature type="site" description="Could be important to modulate the pK values of the two catalytic cysteine residues" evidence="3">
    <location>
        <position position="211"/>
    </location>
</feature>
<reference evidence="5" key="1">
    <citation type="submission" date="2023-09" db="EMBL/GenBank/DDBJ databases">
        <title>Genomes of two closely related lineages of the louse Polyplax serrata with different host specificities.</title>
        <authorList>
            <person name="Martinu J."/>
            <person name="Tarabai H."/>
            <person name="Stefka J."/>
            <person name="Hypsa V."/>
        </authorList>
    </citation>
    <scope>NUCLEOTIDE SEQUENCE [LARGE SCALE GENOMIC DNA]</scope>
    <source>
        <strain evidence="5">HR10_N</strain>
    </source>
</reference>
<feature type="active site" description="Proton acceptor" evidence="3">
    <location>
        <position position="220"/>
    </location>
</feature>
<keyword evidence="6" id="KW-1185">Reference proteome</keyword>
<dbReference type="GO" id="GO:0008837">
    <property type="term" value="F:diaminopimelate epimerase activity"/>
    <property type="evidence" value="ECO:0007669"/>
    <property type="project" value="UniProtKB-EC"/>
</dbReference>
<evidence type="ECO:0000256" key="3">
    <source>
        <dbReference type="HAMAP-Rule" id="MF_00197"/>
    </source>
</evidence>
<keyword evidence="3" id="KW-0028">Amino-acid biosynthesis</keyword>
<feature type="binding site" evidence="3">
    <location>
        <position position="13"/>
    </location>
    <ligand>
        <name>substrate</name>
    </ligand>
</feature>
<dbReference type="RefSeq" id="WP_338521788.1">
    <property type="nucleotide sequence ID" value="NZ_CP135136.1"/>
</dbReference>
<evidence type="ECO:0000313" key="5">
    <source>
        <dbReference type="EMBL" id="WWR12138.1"/>
    </source>
</evidence>
<feature type="binding site" evidence="3">
    <location>
        <position position="193"/>
    </location>
    <ligand>
        <name>substrate</name>
    </ligand>
</feature>
<proteinExistence type="inferred from homology"/>
<keyword evidence="3" id="KW-0963">Cytoplasm</keyword>
<feature type="binding site" evidence="3">
    <location>
        <position position="46"/>
    </location>
    <ligand>
        <name>substrate</name>
    </ligand>
</feature>
<dbReference type="PANTHER" id="PTHR31689:SF0">
    <property type="entry name" value="DIAMINOPIMELATE EPIMERASE"/>
    <property type="match status" value="1"/>
</dbReference>
<keyword evidence="2 3" id="KW-0413">Isomerase</keyword>
<comment type="pathway">
    <text evidence="3">Amino-acid biosynthesis; L-lysine biosynthesis via DAP pathway; DL-2,6-diaminopimelate from LL-2,6-diaminopimelate: step 1/1.</text>
</comment>
<dbReference type="Proteomes" id="UP001360424">
    <property type="component" value="Chromosome"/>
</dbReference>
<accession>A0ABZ2GXI3</accession>
<comment type="function">
    <text evidence="3">Catalyzes the stereoinversion of LL-2,6-diaminopimelate (L,L-DAP) to meso-diaminopimelate (meso-DAP), a precursor of L-lysine and an essential component of the bacterial peptidoglycan.</text>
</comment>
<feature type="site" description="Could be important to modulate the pK values of the two catalytic cysteine residues" evidence="3">
    <location>
        <position position="162"/>
    </location>
</feature>
<evidence type="ECO:0000256" key="1">
    <source>
        <dbReference type="ARBA" id="ARBA00010219"/>
    </source>
</evidence>
<dbReference type="HAMAP" id="MF_00197">
    <property type="entry name" value="DAP_epimerase"/>
    <property type="match status" value="1"/>
</dbReference>
<dbReference type="EC" id="5.1.1.7" evidence="3 4"/>